<dbReference type="Pfam" id="PF00574">
    <property type="entry name" value="CLP_protease"/>
    <property type="match status" value="1"/>
</dbReference>
<dbReference type="InterPro" id="IPR029045">
    <property type="entry name" value="ClpP/crotonase-like_dom_sf"/>
</dbReference>
<comment type="caution">
    <text evidence="10">The sequence shown here is derived from an EMBL/GenBank/DDBJ whole genome shotgun (WGS) entry which is preliminary data.</text>
</comment>
<dbReference type="NCBIfam" id="NF009205">
    <property type="entry name" value="PRK12553.1"/>
    <property type="match status" value="1"/>
</dbReference>
<dbReference type="PRINTS" id="PR00127">
    <property type="entry name" value="CLPPROTEASEP"/>
</dbReference>
<dbReference type="GO" id="GO:0009534">
    <property type="term" value="C:chloroplast thylakoid"/>
    <property type="evidence" value="ECO:0007669"/>
    <property type="project" value="UniProtKB-ARBA"/>
</dbReference>
<evidence type="ECO:0000256" key="6">
    <source>
        <dbReference type="PROSITE-ProRule" id="PRU10086"/>
    </source>
</evidence>
<feature type="region of interest" description="Disordered" evidence="9">
    <location>
        <begin position="310"/>
        <end position="354"/>
    </location>
</feature>
<dbReference type="PROSITE" id="PS00382">
    <property type="entry name" value="CLP_PROTEASE_HIS"/>
    <property type="match status" value="1"/>
</dbReference>
<keyword evidence="4 7" id="KW-0720">Serine protease</keyword>
<dbReference type="PANTHER" id="PTHR10381">
    <property type="entry name" value="ATP-DEPENDENT CLP PROTEASE PROTEOLYTIC SUBUNIT"/>
    <property type="match status" value="1"/>
</dbReference>
<evidence type="ECO:0000256" key="8">
    <source>
        <dbReference type="RuleBase" id="RU003567"/>
    </source>
</evidence>
<reference evidence="11" key="1">
    <citation type="submission" date="2024-07" db="EMBL/GenBank/DDBJ databases">
        <title>Two chromosome-level genome assemblies of Korean endemic species Abeliophyllum distichum and Forsythia ovata (Oleaceae).</title>
        <authorList>
            <person name="Jang H."/>
        </authorList>
    </citation>
    <scope>NUCLEOTIDE SEQUENCE [LARGE SCALE GENOMIC DNA]</scope>
</reference>
<protein>
    <recommendedName>
        <fullName evidence="8">ATP-dependent Clp protease proteolytic subunit</fullName>
        <ecNumber evidence="7">3.4.21.92</ecNumber>
    </recommendedName>
</protein>
<accession>A0ABD1WQA8</accession>
<dbReference type="InterPro" id="IPR018215">
    <property type="entry name" value="ClpP_Ser_AS"/>
</dbReference>
<dbReference type="PROSITE" id="PS00381">
    <property type="entry name" value="CLP_PROTEASE_SER"/>
    <property type="match status" value="1"/>
</dbReference>
<dbReference type="EC" id="3.4.21.92" evidence="7"/>
<dbReference type="HAMAP" id="MF_00444">
    <property type="entry name" value="ClpP"/>
    <property type="match status" value="1"/>
</dbReference>
<comment type="similarity">
    <text evidence="1 8">Belongs to the peptidase S14 family.</text>
</comment>
<keyword evidence="2 7" id="KW-0645">Protease</keyword>
<sequence length="354" mass="38930">MKGKWEDATWKIEKEGEREMDGASLAFTTASSAPSTFLHHRATISKQSHTNSALLFPTSTPISSNISRTRKGNFSVKAVNPSSSSRNQTLSSNWNVSNYAAPPWLPRFEELDTTNMLLRQRIIFLGAQIDDVTADFIITQLLLLDSEDQKKDIRLFINSPGGSVTAGMGIYDAMKMCKADVSTICMGLAASMGAFLLASGTKGKRFCMPNSRVMIHQPLGTSGGKATEMSIRIREMAYHKVKLNKILSRITGKPEEKIEVDTDRDNFMNAWEAKEYGLVDAVIDDGKPGLVAPTADASTPPKTRVWDMWKIEGSRKAKKNLPSEEKIPQNGNASGQRNDDDVGTEKEEEAPAPI</sequence>
<dbReference type="InterPro" id="IPR023562">
    <property type="entry name" value="ClpP/TepA"/>
</dbReference>
<keyword evidence="11" id="KW-1185">Reference proteome</keyword>
<dbReference type="InterPro" id="IPR033135">
    <property type="entry name" value="ClpP_His_AS"/>
</dbReference>
<proteinExistence type="inferred from homology"/>
<evidence type="ECO:0000256" key="3">
    <source>
        <dbReference type="ARBA" id="ARBA00022801"/>
    </source>
</evidence>
<dbReference type="EMBL" id="JBFOLJ010000002">
    <property type="protein sequence ID" value="KAL2551876.1"/>
    <property type="molecule type" value="Genomic_DNA"/>
</dbReference>
<dbReference type="NCBIfam" id="NF001368">
    <property type="entry name" value="PRK00277.1"/>
    <property type="match status" value="1"/>
</dbReference>
<gene>
    <name evidence="10" type="ORF">Fot_05495</name>
</gene>
<dbReference type="PANTHER" id="PTHR10381:SF50">
    <property type="entry name" value="ATP-DEPENDENT CLP PROTEASE PROTEOLYTIC SUBUNIT 3, CHLOROPLASTIC"/>
    <property type="match status" value="1"/>
</dbReference>
<evidence type="ECO:0000256" key="5">
    <source>
        <dbReference type="PROSITE-ProRule" id="PRU10085"/>
    </source>
</evidence>
<feature type="active site" evidence="6">
    <location>
        <position position="216"/>
    </location>
</feature>
<organism evidence="10 11">
    <name type="scientific">Forsythia ovata</name>
    <dbReference type="NCBI Taxonomy" id="205694"/>
    <lineage>
        <taxon>Eukaryota</taxon>
        <taxon>Viridiplantae</taxon>
        <taxon>Streptophyta</taxon>
        <taxon>Embryophyta</taxon>
        <taxon>Tracheophyta</taxon>
        <taxon>Spermatophyta</taxon>
        <taxon>Magnoliopsida</taxon>
        <taxon>eudicotyledons</taxon>
        <taxon>Gunneridae</taxon>
        <taxon>Pentapetalae</taxon>
        <taxon>asterids</taxon>
        <taxon>lamiids</taxon>
        <taxon>Lamiales</taxon>
        <taxon>Oleaceae</taxon>
        <taxon>Forsythieae</taxon>
        <taxon>Forsythia</taxon>
    </lineage>
</organism>
<evidence type="ECO:0000256" key="1">
    <source>
        <dbReference type="ARBA" id="ARBA00007039"/>
    </source>
</evidence>
<dbReference type="GO" id="GO:0006508">
    <property type="term" value="P:proteolysis"/>
    <property type="evidence" value="ECO:0007669"/>
    <property type="project" value="UniProtKB-KW"/>
</dbReference>
<dbReference type="Gene3D" id="3.90.226.10">
    <property type="entry name" value="2-enoyl-CoA Hydratase, Chain A, domain 1"/>
    <property type="match status" value="1"/>
</dbReference>
<name>A0ABD1WQA8_9LAMI</name>
<dbReference type="GO" id="GO:0009840">
    <property type="term" value="C:chloroplastic endopeptidase Clp complex"/>
    <property type="evidence" value="ECO:0007669"/>
    <property type="project" value="UniProtKB-ARBA"/>
</dbReference>
<dbReference type="InterPro" id="IPR001907">
    <property type="entry name" value="ClpP"/>
</dbReference>
<keyword evidence="3 7" id="KW-0378">Hydrolase</keyword>
<feature type="compositionally biased region" description="Basic and acidic residues" evidence="9">
    <location>
        <begin position="310"/>
        <end position="327"/>
    </location>
</feature>
<dbReference type="AlphaFoldDB" id="A0ABD1WQA8"/>
<evidence type="ECO:0000256" key="7">
    <source>
        <dbReference type="RuleBase" id="RU000549"/>
    </source>
</evidence>
<feature type="active site" evidence="5">
    <location>
        <position position="191"/>
    </location>
</feature>
<evidence type="ECO:0000313" key="10">
    <source>
        <dbReference type="EMBL" id="KAL2551876.1"/>
    </source>
</evidence>
<dbReference type="CDD" id="cd07017">
    <property type="entry name" value="S14_ClpP_2"/>
    <property type="match status" value="1"/>
</dbReference>
<dbReference type="GO" id="GO:0004252">
    <property type="term" value="F:serine-type endopeptidase activity"/>
    <property type="evidence" value="ECO:0007669"/>
    <property type="project" value="UniProtKB-EC"/>
</dbReference>
<dbReference type="SUPFAM" id="SSF52096">
    <property type="entry name" value="ClpP/crotonase"/>
    <property type="match status" value="1"/>
</dbReference>
<evidence type="ECO:0000256" key="2">
    <source>
        <dbReference type="ARBA" id="ARBA00022670"/>
    </source>
</evidence>
<evidence type="ECO:0000313" key="11">
    <source>
        <dbReference type="Proteomes" id="UP001604277"/>
    </source>
</evidence>
<evidence type="ECO:0000256" key="9">
    <source>
        <dbReference type="SAM" id="MobiDB-lite"/>
    </source>
</evidence>
<evidence type="ECO:0000256" key="4">
    <source>
        <dbReference type="ARBA" id="ARBA00022825"/>
    </source>
</evidence>
<dbReference type="FunFam" id="3.90.226.10:FF:000001">
    <property type="entry name" value="ATP-dependent Clp protease proteolytic subunit"/>
    <property type="match status" value="1"/>
</dbReference>
<dbReference type="Proteomes" id="UP001604277">
    <property type="component" value="Unassembled WGS sequence"/>
</dbReference>